<dbReference type="Proteomes" id="UP001168821">
    <property type="component" value="Unassembled WGS sequence"/>
</dbReference>
<gene>
    <name evidence="1" type="ORF">Zmor_008696</name>
</gene>
<accession>A0AA38M1N7</accession>
<comment type="caution">
    <text evidence="1">The sequence shown here is derived from an EMBL/GenBank/DDBJ whole genome shotgun (WGS) entry which is preliminary data.</text>
</comment>
<name>A0AA38M1N7_9CUCU</name>
<sequence length="114" mass="12666">MGLVATSSAAVVSCDNIDDIHSQDFMDLDFHEGNMDSIGSDILSKLGIRKEQLDFVPFFENDKDANAFIDAVDAKDKDGAEAVNRVETMEQNKTYYYVFVSMKGQVDNNTDPSK</sequence>
<protein>
    <submittedName>
        <fullName evidence="1">Uncharacterized protein</fullName>
    </submittedName>
</protein>
<evidence type="ECO:0000313" key="1">
    <source>
        <dbReference type="EMBL" id="KAJ3636342.1"/>
    </source>
</evidence>
<reference evidence="1" key="1">
    <citation type="journal article" date="2023" name="G3 (Bethesda)">
        <title>Whole genome assemblies of Zophobas morio and Tenebrio molitor.</title>
        <authorList>
            <person name="Kaur S."/>
            <person name="Stinson S.A."/>
            <person name="diCenzo G.C."/>
        </authorList>
    </citation>
    <scope>NUCLEOTIDE SEQUENCE</scope>
    <source>
        <strain evidence="1">QUZm001</strain>
    </source>
</reference>
<organism evidence="1 2">
    <name type="scientific">Zophobas morio</name>
    <dbReference type="NCBI Taxonomy" id="2755281"/>
    <lineage>
        <taxon>Eukaryota</taxon>
        <taxon>Metazoa</taxon>
        <taxon>Ecdysozoa</taxon>
        <taxon>Arthropoda</taxon>
        <taxon>Hexapoda</taxon>
        <taxon>Insecta</taxon>
        <taxon>Pterygota</taxon>
        <taxon>Neoptera</taxon>
        <taxon>Endopterygota</taxon>
        <taxon>Coleoptera</taxon>
        <taxon>Polyphaga</taxon>
        <taxon>Cucujiformia</taxon>
        <taxon>Tenebrionidae</taxon>
        <taxon>Zophobas</taxon>
    </lineage>
</organism>
<dbReference type="EMBL" id="JALNTZ010000217">
    <property type="protein sequence ID" value="KAJ3636342.1"/>
    <property type="molecule type" value="Genomic_DNA"/>
</dbReference>
<proteinExistence type="predicted"/>
<dbReference type="AlphaFoldDB" id="A0AA38M1N7"/>
<keyword evidence="2" id="KW-1185">Reference proteome</keyword>
<evidence type="ECO:0000313" key="2">
    <source>
        <dbReference type="Proteomes" id="UP001168821"/>
    </source>
</evidence>